<comment type="caution">
    <text evidence="2">The sequence shown here is derived from an EMBL/GenBank/DDBJ whole genome shotgun (WGS) entry which is preliminary data.</text>
</comment>
<dbReference type="EMBL" id="WNWR01000594">
    <property type="protein sequence ID" value="KAE9973390.1"/>
    <property type="molecule type" value="Genomic_DNA"/>
</dbReference>
<feature type="compositionally biased region" description="Basic and acidic residues" evidence="1">
    <location>
        <begin position="115"/>
        <end position="136"/>
    </location>
</feature>
<dbReference type="EMBL" id="WNWS01000321">
    <property type="protein sequence ID" value="KAE9970764.1"/>
    <property type="molecule type" value="Genomic_DNA"/>
</dbReference>
<accession>A0A8H3YRN1</accession>
<feature type="compositionally biased region" description="Gly residues" evidence="1">
    <location>
        <begin position="99"/>
        <end position="113"/>
    </location>
</feature>
<name>A0A8H3YRN1_VENIN</name>
<feature type="compositionally biased region" description="Basic and acidic residues" evidence="1">
    <location>
        <begin position="170"/>
        <end position="181"/>
    </location>
</feature>
<evidence type="ECO:0000313" key="3">
    <source>
        <dbReference type="EMBL" id="KAE9973390.1"/>
    </source>
</evidence>
<evidence type="ECO:0000313" key="5">
    <source>
        <dbReference type="Proteomes" id="UP000490939"/>
    </source>
</evidence>
<evidence type="ECO:0000313" key="2">
    <source>
        <dbReference type="EMBL" id="KAE9970764.1"/>
    </source>
</evidence>
<keyword evidence="5" id="KW-1185">Reference proteome</keyword>
<evidence type="ECO:0000256" key="1">
    <source>
        <dbReference type="SAM" id="MobiDB-lite"/>
    </source>
</evidence>
<protein>
    <submittedName>
        <fullName evidence="2">Uncharacterized protein</fullName>
    </submittedName>
</protein>
<dbReference type="AlphaFoldDB" id="A0A8H3YRN1"/>
<dbReference type="Proteomes" id="UP000447873">
    <property type="component" value="Unassembled WGS sequence"/>
</dbReference>
<feature type="region of interest" description="Disordered" evidence="1">
    <location>
        <begin position="1"/>
        <end position="196"/>
    </location>
</feature>
<proteinExistence type="predicted"/>
<sequence>MDRRSLREQYMQRGYGDRGAQQQQAYGDPRQIMRDRLSRQQGGMDPRGQREMEQQDGMRGGYGGGLRRRLQEQQQGYDMDPQEREMMRQQRILQAQNMRGGGGYDRGQGGFDPRGGVDNRERRMARDLRREQEQMGRHNGGYEGGDDMSREELRQQRRQQRMDGGGGGRPQREFRDPREDGPSWTLGGHFGYGRRR</sequence>
<evidence type="ECO:0000313" key="4">
    <source>
        <dbReference type="Proteomes" id="UP000447873"/>
    </source>
</evidence>
<reference evidence="2 4" key="1">
    <citation type="submission" date="2018-12" db="EMBL/GenBank/DDBJ databases">
        <title>Venturia inaequalis Genome Resource.</title>
        <authorList>
            <person name="Lichtner F.J."/>
        </authorList>
    </citation>
    <scope>NUCLEOTIDE SEQUENCE [LARGE SCALE GENOMIC DNA]</scope>
    <source>
        <strain evidence="2 4">120213</strain>
        <strain evidence="3 5">DMI_063113</strain>
    </source>
</reference>
<gene>
    <name evidence="3" type="ORF">EG327_009105</name>
    <name evidence="2" type="ORF">EG328_006075</name>
</gene>
<organism evidence="2 4">
    <name type="scientific">Venturia inaequalis</name>
    <name type="common">Apple scab fungus</name>
    <dbReference type="NCBI Taxonomy" id="5025"/>
    <lineage>
        <taxon>Eukaryota</taxon>
        <taxon>Fungi</taxon>
        <taxon>Dikarya</taxon>
        <taxon>Ascomycota</taxon>
        <taxon>Pezizomycotina</taxon>
        <taxon>Dothideomycetes</taxon>
        <taxon>Pleosporomycetidae</taxon>
        <taxon>Venturiales</taxon>
        <taxon>Venturiaceae</taxon>
        <taxon>Venturia</taxon>
    </lineage>
</organism>
<dbReference type="Proteomes" id="UP000490939">
    <property type="component" value="Unassembled WGS sequence"/>
</dbReference>